<accession>A0A4C1ZY73</accession>
<dbReference type="AlphaFoldDB" id="A0A4C1ZY73"/>
<dbReference type="EMBL" id="BGZK01002187">
    <property type="protein sequence ID" value="GBP91605.1"/>
    <property type="molecule type" value="Genomic_DNA"/>
</dbReference>
<dbReference type="OrthoDB" id="7920740at2759"/>
<sequence length="122" mass="13715">MSSKQVWKNLQNAFEDSGLSRKVGLLKDLINTSLDNCPSIEEYVNKIMSTAYKLRNIGFEVGDEWLGKLMLADLPDNCKPMIMGLESSGFKISSDFIKTKLLQEVTVSETSAFFLSTRIIQL</sequence>
<protein>
    <recommendedName>
        <fullName evidence="3">Retrovirus-related Pol polyprotein from transposon TNT 1-94</fullName>
    </recommendedName>
</protein>
<evidence type="ECO:0000313" key="1">
    <source>
        <dbReference type="EMBL" id="GBP91605.1"/>
    </source>
</evidence>
<name>A0A4C1ZY73_EUMVA</name>
<gene>
    <name evidence="1" type="ORF">EVAR_99904_1</name>
</gene>
<dbReference type="Proteomes" id="UP000299102">
    <property type="component" value="Unassembled WGS sequence"/>
</dbReference>
<organism evidence="1 2">
    <name type="scientific">Eumeta variegata</name>
    <name type="common">Bagworm moth</name>
    <name type="synonym">Eumeta japonica</name>
    <dbReference type="NCBI Taxonomy" id="151549"/>
    <lineage>
        <taxon>Eukaryota</taxon>
        <taxon>Metazoa</taxon>
        <taxon>Ecdysozoa</taxon>
        <taxon>Arthropoda</taxon>
        <taxon>Hexapoda</taxon>
        <taxon>Insecta</taxon>
        <taxon>Pterygota</taxon>
        <taxon>Neoptera</taxon>
        <taxon>Endopterygota</taxon>
        <taxon>Lepidoptera</taxon>
        <taxon>Glossata</taxon>
        <taxon>Ditrysia</taxon>
        <taxon>Tineoidea</taxon>
        <taxon>Psychidae</taxon>
        <taxon>Oiketicinae</taxon>
        <taxon>Eumeta</taxon>
    </lineage>
</organism>
<evidence type="ECO:0000313" key="2">
    <source>
        <dbReference type="Proteomes" id="UP000299102"/>
    </source>
</evidence>
<reference evidence="1 2" key="1">
    <citation type="journal article" date="2019" name="Commun. Biol.">
        <title>The bagworm genome reveals a unique fibroin gene that provides high tensile strength.</title>
        <authorList>
            <person name="Kono N."/>
            <person name="Nakamura H."/>
            <person name="Ohtoshi R."/>
            <person name="Tomita M."/>
            <person name="Numata K."/>
            <person name="Arakawa K."/>
        </authorList>
    </citation>
    <scope>NUCLEOTIDE SEQUENCE [LARGE SCALE GENOMIC DNA]</scope>
</reference>
<comment type="caution">
    <text evidence="1">The sequence shown here is derived from an EMBL/GenBank/DDBJ whole genome shotgun (WGS) entry which is preliminary data.</text>
</comment>
<dbReference type="Pfam" id="PF14223">
    <property type="entry name" value="Retrotran_gag_2"/>
    <property type="match status" value="1"/>
</dbReference>
<proteinExistence type="predicted"/>
<keyword evidence="2" id="KW-1185">Reference proteome</keyword>
<evidence type="ECO:0008006" key="3">
    <source>
        <dbReference type="Google" id="ProtNLM"/>
    </source>
</evidence>